<reference evidence="7 8" key="1">
    <citation type="submission" date="2019-09" db="EMBL/GenBank/DDBJ databases">
        <title>Distinct polysaccharide growth profiles of human intestinal Prevotella copri isolates.</title>
        <authorList>
            <person name="Fehlner-Peach H."/>
            <person name="Magnabosco C."/>
            <person name="Raghavan V."/>
            <person name="Scher J.U."/>
            <person name="Tett A."/>
            <person name="Cox L.M."/>
            <person name="Gottsegen C."/>
            <person name="Watters A."/>
            <person name="Wiltshire- Gordon J.D."/>
            <person name="Segata N."/>
            <person name="Bonneau R."/>
            <person name="Littman D.R."/>
        </authorList>
    </citation>
    <scope>NUCLEOTIDE SEQUENCE [LARGE SCALE GENOMIC DNA]</scope>
    <source>
        <strain evidence="8">iA622</strain>
    </source>
</reference>
<organism evidence="7 8">
    <name type="scientific">Segatella copri</name>
    <dbReference type="NCBI Taxonomy" id="165179"/>
    <lineage>
        <taxon>Bacteria</taxon>
        <taxon>Pseudomonadati</taxon>
        <taxon>Bacteroidota</taxon>
        <taxon>Bacteroidia</taxon>
        <taxon>Bacteroidales</taxon>
        <taxon>Prevotellaceae</taxon>
        <taxon>Segatella</taxon>
    </lineage>
</organism>
<evidence type="ECO:0000256" key="2">
    <source>
        <dbReference type="ARBA" id="ARBA00022763"/>
    </source>
</evidence>
<dbReference type="Pfam" id="PF13438">
    <property type="entry name" value="DUF4113"/>
    <property type="match status" value="1"/>
</dbReference>
<gene>
    <name evidence="7" type="ORF">F7D73_12490</name>
</gene>
<evidence type="ECO:0000313" key="8">
    <source>
        <dbReference type="Proteomes" id="UP000480425"/>
    </source>
</evidence>
<keyword evidence="5" id="KW-0742">SOS response</keyword>
<dbReference type="InterPro" id="IPR036775">
    <property type="entry name" value="DNA_pol_Y-fam_lit_finger_sf"/>
</dbReference>
<dbReference type="SUPFAM" id="SSF100879">
    <property type="entry name" value="Lesion bypass DNA polymerase (Y-family), little finger domain"/>
    <property type="match status" value="1"/>
</dbReference>
<dbReference type="Gene3D" id="3.30.1490.100">
    <property type="entry name" value="DNA polymerase, Y-family, little finger domain"/>
    <property type="match status" value="1"/>
</dbReference>
<dbReference type="InterPro" id="IPR043502">
    <property type="entry name" value="DNA/RNA_pol_sf"/>
</dbReference>
<evidence type="ECO:0000256" key="5">
    <source>
        <dbReference type="ARBA" id="ARBA00023236"/>
    </source>
</evidence>
<protein>
    <submittedName>
        <fullName evidence="7">Y-family DNA polymerase</fullName>
    </submittedName>
</protein>
<dbReference type="InterPro" id="IPR050116">
    <property type="entry name" value="DNA_polymerase-Y"/>
</dbReference>
<dbReference type="Gene3D" id="3.30.70.270">
    <property type="match status" value="1"/>
</dbReference>
<dbReference type="EMBL" id="VZCB01000092">
    <property type="protein sequence ID" value="MQN81749.1"/>
    <property type="molecule type" value="Genomic_DNA"/>
</dbReference>
<comment type="similarity">
    <text evidence="1">Belongs to the DNA polymerase type-Y family.</text>
</comment>
<dbReference type="Pfam" id="PF00817">
    <property type="entry name" value="IMS"/>
    <property type="match status" value="1"/>
</dbReference>
<dbReference type="SUPFAM" id="SSF56672">
    <property type="entry name" value="DNA/RNA polymerases"/>
    <property type="match status" value="1"/>
</dbReference>
<dbReference type="OrthoDB" id="9808813at2"/>
<dbReference type="InterPro" id="IPR017961">
    <property type="entry name" value="DNA_pol_Y-fam_little_finger"/>
</dbReference>
<name>A0A6G1U3L0_9BACT</name>
<dbReference type="Proteomes" id="UP000480425">
    <property type="component" value="Unassembled WGS sequence"/>
</dbReference>
<dbReference type="RefSeq" id="WP_153125189.1">
    <property type="nucleotide sequence ID" value="NZ_VZCB01000092.1"/>
</dbReference>
<dbReference type="GO" id="GO:0009432">
    <property type="term" value="P:SOS response"/>
    <property type="evidence" value="ECO:0007669"/>
    <property type="project" value="UniProtKB-KW"/>
</dbReference>
<evidence type="ECO:0000256" key="3">
    <source>
        <dbReference type="ARBA" id="ARBA00023199"/>
    </source>
</evidence>
<dbReference type="CDD" id="cd01700">
    <property type="entry name" value="PolY_Pol_V_umuC"/>
    <property type="match status" value="1"/>
</dbReference>
<dbReference type="InterPro" id="IPR001126">
    <property type="entry name" value="UmuC"/>
</dbReference>
<dbReference type="InterPro" id="IPR043128">
    <property type="entry name" value="Rev_trsase/Diguanyl_cyclase"/>
</dbReference>
<dbReference type="GO" id="GO:0042276">
    <property type="term" value="P:error-prone translesion synthesis"/>
    <property type="evidence" value="ECO:0007669"/>
    <property type="project" value="TreeGrafter"/>
</dbReference>
<evidence type="ECO:0000313" key="7">
    <source>
        <dbReference type="EMBL" id="MQN81749.1"/>
    </source>
</evidence>
<accession>A0A6G1U3L0</accession>
<keyword evidence="2" id="KW-0227">DNA damage</keyword>
<dbReference type="GO" id="GO:0006281">
    <property type="term" value="P:DNA repair"/>
    <property type="evidence" value="ECO:0007669"/>
    <property type="project" value="UniProtKB-KW"/>
</dbReference>
<comment type="caution">
    <text evidence="7">The sequence shown here is derived from an EMBL/GenBank/DDBJ whole genome shotgun (WGS) entry which is preliminary data.</text>
</comment>
<sequence length="462" mass="52342">MIGLADCNNFYCSCERVFRPDLIGKPVVVLSNNDGCVIARSEEAKALGYKMGDPFYQVKEKLEAEGVAIFSSNYTLYGSLSNRVMSMLSHYSPHIDQYSIDESFFEVDHSMAKSFFETDHSMAERFFKEYPKENVTSATSDPLLHQYGARISADVLRAVGIPISIGIAETKTLAKIGSKFAKKYKGYQGCCLIDTDERRRKALSLFPVEDIWGIGRQIARKLDYMGIRTAAQFAEKKESWVRSHFNITTVRTWKELNGESCISIEELPQKKSICTSRSFADEGITDKNVIEEAVANFAVRCTEKLRRQGSVCQGITVFAWTSRFNENVPEYTIHDSLTLPIATNAQDEIVGAALTILRARYPKPMTDSRADRPDMSFHFKKAGVILWQISPDSPRQQDLFDPIDRSKQKALMEAIDAINRKNGYGTIRQAIQGTDCQFDLKREYMSKRFTTNINEILKVKTQ</sequence>
<dbReference type="GO" id="GO:0003887">
    <property type="term" value="F:DNA-directed DNA polymerase activity"/>
    <property type="evidence" value="ECO:0007669"/>
    <property type="project" value="TreeGrafter"/>
</dbReference>
<evidence type="ECO:0000256" key="1">
    <source>
        <dbReference type="ARBA" id="ARBA00010945"/>
    </source>
</evidence>
<keyword evidence="3" id="KW-0741">SOS mutagenesis</keyword>
<evidence type="ECO:0000259" key="6">
    <source>
        <dbReference type="PROSITE" id="PS50173"/>
    </source>
</evidence>
<dbReference type="Gene3D" id="1.10.150.20">
    <property type="entry name" value="5' to 3' exonuclease, C-terminal subdomain"/>
    <property type="match status" value="1"/>
</dbReference>
<dbReference type="AlphaFoldDB" id="A0A6G1U3L0"/>
<dbReference type="GO" id="GO:0003684">
    <property type="term" value="F:damaged DNA binding"/>
    <property type="evidence" value="ECO:0007669"/>
    <property type="project" value="InterPro"/>
</dbReference>
<dbReference type="PROSITE" id="PS50173">
    <property type="entry name" value="UMUC"/>
    <property type="match status" value="1"/>
</dbReference>
<dbReference type="InterPro" id="IPR025188">
    <property type="entry name" value="DUF4113"/>
</dbReference>
<dbReference type="PANTHER" id="PTHR11076">
    <property type="entry name" value="DNA REPAIR POLYMERASE UMUC / TRANSFERASE FAMILY MEMBER"/>
    <property type="match status" value="1"/>
</dbReference>
<dbReference type="PANTHER" id="PTHR11076:SF34">
    <property type="entry name" value="PROTEIN UMUC"/>
    <property type="match status" value="1"/>
</dbReference>
<feature type="domain" description="UmuC" evidence="6">
    <location>
        <begin position="2"/>
        <end position="215"/>
    </location>
</feature>
<proteinExistence type="inferred from homology"/>
<dbReference type="Gene3D" id="3.40.1170.60">
    <property type="match status" value="1"/>
</dbReference>
<keyword evidence="4" id="KW-0234">DNA repair</keyword>
<dbReference type="GO" id="GO:0005829">
    <property type="term" value="C:cytosol"/>
    <property type="evidence" value="ECO:0007669"/>
    <property type="project" value="TreeGrafter"/>
</dbReference>
<evidence type="ECO:0000256" key="4">
    <source>
        <dbReference type="ARBA" id="ARBA00023204"/>
    </source>
</evidence>
<dbReference type="Pfam" id="PF11799">
    <property type="entry name" value="IMS_C"/>
    <property type="match status" value="1"/>
</dbReference>